<gene>
    <name evidence="1" type="ORF">A3H68_03520</name>
</gene>
<dbReference type="AlphaFoldDB" id="A0A1G2P093"/>
<comment type="caution">
    <text evidence="1">The sequence shown here is derived from an EMBL/GenBank/DDBJ whole genome shotgun (WGS) entry which is preliminary data.</text>
</comment>
<dbReference type="Proteomes" id="UP000176429">
    <property type="component" value="Unassembled WGS sequence"/>
</dbReference>
<dbReference type="EMBL" id="MHSH01000020">
    <property type="protein sequence ID" value="OHA41703.1"/>
    <property type="molecule type" value="Genomic_DNA"/>
</dbReference>
<evidence type="ECO:0000313" key="2">
    <source>
        <dbReference type="Proteomes" id="UP000176429"/>
    </source>
</evidence>
<evidence type="ECO:0000313" key="1">
    <source>
        <dbReference type="EMBL" id="OHA41703.1"/>
    </source>
</evidence>
<sequence>MNKLIPGAKFSVRSAREQRLRAKIRGEVNDGSWDRAVAGFRRHDPTGRKFRALFKGVESAGRKRRSEKRS</sequence>
<protein>
    <submittedName>
        <fullName evidence="1">Uncharacterized protein</fullName>
    </submittedName>
</protein>
<accession>A0A1G2P093</accession>
<name>A0A1G2P093_9BACT</name>
<proteinExistence type="predicted"/>
<reference evidence="1 2" key="1">
    <citation type="journal article" date="2016" name="Nat. Commun.">
        <title>Thousands of microbial genomes shed light on interconnected biogeochemical processes in an aquifer system.</title>
        <authorList>
            <person name="Anantharaman K."/>
            <person name="Brown C.T."/>
            <person name="Hug L.A."/>
            <person name="Sharon I."/>
            <person name="Castelle C.J."/>
            <person name="Probst A.J."/>
            <person name="Thomas B.C."/>
            <person name="Singh A."/>
            <person name="Wilkins M.J."/>
            <person name="Karaoz U."/>
            <person name="Brodie E.L."/>
            <person name="Williams K.H."/>
            <person name="Hubbard S.S."/>
            <person name="Banfield J.F."/>
        </authorList>
    </citation>
    <scope>NUCLEOTIDE SEQUENCE [LARGE SCALE GENOMIC DNA]</scope>
</reference>
<organism evidence="1 2">
    <name type="scientific">Candidatus Taylorbacteria bacterium RIFCSPLOWO2_02_FULL_46_40</name>
    <dbReference type="NCBI Taxonomy" id="1802329"/>
    <lineage>
        <taxon>Bacteria</taxon>
        <taxon>Candidatus Tayloriibacteriota</taxon>
    </lineage>
</organism>